<dbReference type="EMBL" id="JBHSPH010000010">
    <property type="protein sequence ID" value="MFC5864949.1"/>
    <property type="molecule type" value="Genomic_DNA"/>
</dbReference>
<evidence type="ECO:0000313" key="3">
    <source>
        <dbReference type="EMBL" id="MFC5864949.1"/>
    </source>
</evidence>
<gene>
    <name evidence="3" type="ORF">ACFPT7_21755</name>
</gene>
<dbReference type="GO" id="GO:0016787">
    <property type="term" value="F:hydrolase activity"/>
    <property type="evidence" value="ECO:0007669"/>
    <property type="project" value="UniProtKB-KW"/>
</dbReference>
<feature type="domain" description="GH18" evidence="2">
    <location>
        <begin position="369"/>
        <end position="690"/>
    </location>
</feature>
<dbReference type="RefSeq" id="WP_377819805.1">
    <property type="nucleotide sequence ID" value="NZ_JBHSPH010000010.1"/>
</dbReference>
<evidence type="ECO:0000256" key="1">
    <source>
        <dbReference type="SAM" id="SignalP"/>
    </source>
</evidence>
<comment type="caution">
    <text evidence="3">The sequence shown here is derived from an EMBL/GenBank/DDBJ whole genome shotgun (WGS) entry which is preliminary data.</text>
</comment>
<sequence length="694" mass="75464">MTLATKIRLLWFCVLLLLVPRVWAQGTVPTFQRTLGGNAYTMAGHDPAVAGTTTVPVLLVPITLTFEGHSERMSAEADVARVLESPIFKPVALGGSAPMQYGDALLHATFPQGAVGHTVLEKPEVQPITIDIPAGNGYLLHSRKNGGAFAVVDSEYVQKDLFRQIPWTAGKLIVAFTHNTTYFADADATVCCTWGTHGIDWATGDSFVLGTYIANAPAIVTDRDVQPLTQQLGEYFNDPKHDPRYYFKTQDAPGNFFPPWRMGEQDEKCGGSGVGTNYFLLEPTNTNAKNGFPASPAFTVKAGGFAYHLQNVALLHWYLNGVVVSGTFSFPDTAALKSPAEPCMNRREREATRAETASALPQSGAGNEHKLIGYWTGSRFGEGSEPFRLKDVSPQWDVILAAFASPDPHAPDGVLRYEPPPGIAPDELKADIALLKSQGKTVMISLGGGGQYFKLNKASEIPGFVSSVAAVISEYGFEGVDIDFETPSLALDPGDTDFKHPTTPSVVNLIAGLRELREKFGPGFKISLVPEGSQIPGGYATYGGQFGSYLPLIWGLKDILTFVDVQDYNTPPMDGLDGEIYESNSVDYHAAMTELLLRGFYPGGKKGEFFPGLPADKVAVGFLTDYNTPEVVDEAMRYLVTGKMPADAKYRLREPRGYPALIGAMFWTIDDDRREGFRYSNRIGPELQSSPAQR</sequence>
<keyword evidence="3" id="KW-0378">Hydrolase</keyword>
<feature type="signal peptide" evidence="1">
    <location>
        <begin position="1"/>
        <end position="24"/>
    </location>
</feature>
<dbReference type="SMART" id="SM00636">
    <property type="entry name" value="Glyco_18"/>
    <property type="match status" value="1"/>
</dbReference>
<dbReference type="PROSITE" id="PS51910">
    <property type="entry name" value="GH18_2"/>
    <property type="match status" value="1"/>
</dbReference>
<reference evidence="4" key="1">
    <citation type="journal article" date="2019" name="Int. J. Syst. Evol. Microbiol.">
        <title>The Global Catalogue of Microorganisms (GCM) 10K type strain sequencing project: providing services to taxonomists for standard genome sequencing and annotation.</title>
        <authorList>
            <consortium name="The Broad Institute Genomics Platform"/>
            <consortium name="The Broad Institute Genome Sequencing Center for Infectious Disease"/>
            <person name="Wu L."/>
            <person name="Ma J."/>
        </authorList>
    </citation>
    <scope>NUCLEOTIDE SEQUENCE [LARGE SCALE GENOMIC DNA]</scope>
    <source>
        <strain evidence="4">JCM 4087</strain>
    </source>
</reference>
<evidence type="ECO:0000259" key="2">
    <source>
        <dbReference type="PROSITE" id="PS51910"/>
    </source>
</evidence>
<dbReference type="Gene3D" id="3.20.20.80">
    <property type="entry name" value="Glycosidases"/>
    <property type="match status" value="1"/>
</dbReference>
<evidence type="ECO:0000313" key="4">
    <source>
        <dbReference type="Proteomes" id="UP001596091"/>
    </source>
</evidence>
<organism evidence="3 4">
    <name type="scientific">Acidicapsa dinghuensis</name>
    <dbReference type="NCBI Taxonomy" id="2218256"/>
    <lineage>
        <taxon>Bacteria</taxon>
        <taxon>Pseudomonadati</taxon>
        <taxon>Acidobacteriota</taxon>
        <taxon>Terriglobia</taxon>
        <taxon>Terriglobales</taxon>
        <taxon>Acidobacteriaceae</taxon>
        <taxon>Acidicapsa</taxon>
    </lineage>
</organism>
<dbReference type="InterPro" id="IPR017853">
    <property type="entry name" value="GH"/>
</dbReference>
<proteinExistence type="predicted"/>
<accession>A0ABW1EL25</accession>
<protein>
    <submittedName>
        <fullName evidence="3">Glycosyl hydrolase family 18 protein</fullName>
    </submittedName>
</protein>
<dbReference type="Pfam" id="PF00704">
    <property type="entry name" value="Glyco_hydro_18"/>
    <property type="match status" value="1"/>
</dbReference>
<keyword evidence="4" id="KW-1185">Reference proteome</keyword>
<name>A0ABW1EL25_9BACT</name>
<feature type="chain" id="PRO_5046792724" evidence="1">
    <location>
        <begin position="25"/>
        <end position="694"/>
    </location>
</feature>
<keyword evidence="1" id="KW-0732">Signal</keyword>
<dbReference type="SUPFAM" id="SSF51445">
    <property type="entry name" value="(Trans)glycosidases"/>
    <property type="match status" value="1"/>
</dbReference>
<dbReference type="Proteomes" id="UP001596091">
    <property type="component" value="Unassembled WGS sequence"/>
</dbReference>
<dbReference type="InterPro" id="IPR001223">
    <property type="entry name" value="Glyco_hydro18_cat"/>
</dbReference>
<dbReference type="InterPro" id="IPR011583">
    <property type="entry name" value="Chitinase_II/V-like_cat"/>
</dbReference>